<accession>A0AA94F1B2</accession>
<reference evidence="1" key="1">
    <citation type="submission" date="2018-12" db="EMBL/GenBank/DDBJ databases">
        <title>Draft genome sequence of Flaovobacterium columnare BGFS27 isolated from channel catfish in Alabama.</title>
        <authorList>
            <person name="Cai W."/>
            <person name="Arias C."/>
        </authorList>
    </citation>
    <scope>NUCLEOTIDE SEQUENCE [LARGE SCALE GENOMIC DNA]</scope>
    <source>
        <strain evidence="1">BGFS27</strain>
    </source>
</reference>
<organism evidence="1">
    <name type="scientific">Flavobacterium columnare</name>
    <dbReference type="NCBI Taxonomy" id="996"/>
    <lineage>
        <taxon>Bacteria</taxon>
        <taxon>Pseudomonadati</taxon>
        <taxon>Bacteroidota</taxon>
        <taxon>Flavobacteriia</taxon>
        <taxon>Flavobacteriales</taxon>
        <taxon>Flavobacteriaceae</taxon>
        <taxon>Flavobacterium</taxon>
    </lineage>
</organism>
<dbReference type="RefSeq" id="WP_127821745.1">
    <property type="nucleotide sequence ID" value="NZ_RWGX02000014.1"/>
</dbReference>
<dbReference type="EMBL" id="RWGX01000003">
    <property type="protein sequence ID" value="RVU89026.1"/>
    <property type="molecule type" value="Genomic_DNA"/>
</dbReference>
<evidence type="ECO:0000313" key="1">
    <source>
        <dbReference type="EMBL" id="RVU89026.1"/>
    </source>
</evidence>
<proteinExistence type="predicted"/>
<gene>
    <name evidence="1" type="ORF">EJB19_02500</name>
</gene>
<protein>
    <submittedName>
        <fullName evidence="1">Uncharacterized protein</fullName>
    </submittedName>
</protein>
<name>A0AA94F1B2_9FLAO</name>
<sequence length="258" mass="28149">MAKSADFVQLDNIEVSPEELAEILAKKLDPNKKEIVLLSCNDLASAQALAQATGKKVYTTDGAITIFENGIKRADNTKWYEVSSDGTAIELSNSNLPVTECTTCTGEGVQMGVTNLMKWKPIQKIVNKYPTEAMPLDGQLWGIAEVENGIVKQLSNKGNTFNDVDFVITTSGELKIGKKHHFLGNAGDVEAAGTIKTVNGKLKKISNSSGHYFPTVEETNKFPEIFMQLGIDTKGVSLEIKYLDEAGNLKTQTKFINE</sequence>
<dbReference type="AlphaFoldDB" id="A0AA94F1B2"/>
<comment type="caution">
    <text evidence="1">The sequence shown here is derived from an EMBL/GenBank/DDBJ whole genome shotgun (WGS) entry which is preliminary data.</text>
</comment>